<gene>
    <name evidence="2" type="primary">creD</name>
    <name evidence="2" type="ORF">VVAX_00543</name>
</gene>
<feature type="transmembrane region" description="Helical" evidence="1">
    <location>
        <begin position="376"/>
        <end position="397"/>
    </location>
</feature>
<dbReference type="PANTHER" id="PTHR30092:SF0">
    <property type="entry name" value="INNER MEMBRANE PROTEIN CRED"/>
    <property type="match status" value="1"/>
</dbReference>
<name>A0A679IUT6_VARPD</name>
<dbReference type="Pfam" id="PF06123">
    <property type="entry name" value="CreD"/>
    <property type="match status" value="1"/>
</dbReference>
<feature type="transmembrane region" description="Helical" evidence="1">
    <location>
        <begin position="351"/>
        <end position="369"/>
    </location>
</feature>
<dbReference type="InterPro" id="IPR010364">
    <property type="entry name" value="Uncharacterised_IM_CreD"/>
</dbReference>
<reference evidence="2" key="1">
    <citation type="submission" date="2019-12" db="EMBL/GenBank/DDBJ databases">
        <authorList>
            <person name="Cremers G."/>
        </authorList>
    </citation>
    <scope>NUCLEOTIDE SEQUENCE</scope>
    <source>
        <strain evidence="2">Vvax</strain>
    </source>
</reference>
<protein>
    <submittedName>
        <fullName evidence="2">Inner membrane protein CreD</fullName>
    </submittedName>
</protein>
<feature type="transmembrane region" description="Helical" evidence="1">
    <location>
        <begin position="432"/>
        <end position="449"/>
    </location>
</feature>
<dbReference type="PIRSF" id="PIRSF004548">
    <property type="entry name" value="CreD"/>
    <property type="match status" value="1"/>
</dbReference>
<evidence type="ECO:0000313" key="2">
    <source>
        <dbReference type="EMBL" id="CAA2100045.1"/>
    </source>
</evidence>
<dbReference type="PANTHER" id="PTHR30092">
    <property type="entry name" value="INNER MEMBRANE PROTEIN CRED"/>
    <property type="match status" value="1"/>
</dbReference>
<keyword evidence="1" id="KW-0472">Membrane</keyword>
<organism evidence="2">
    <name type="scientific">Variovorax paradoxus</name>
    <dbReference type="NCBI Taxonomy" id="34073"/>
    <lineage>
        <taxon>Bacteria</taxon>
        <taxon>Pseudomonadati</taxon>
        <taxon>Pseudomonadota</taxon>
        <taxon>Betaproteobacteria</taxon>
        <taxon>Burkholderiales</taxon>
        <taxon>Comamonadaceae</taxon>
        <taxon>Variovorax</taxon>
    </lineage>
</organism>
<keyword evidence="1" id="KW-0812">Transmembrane</keyword>
<feature type="transmembrane region" description="Helical" evidence="1">
    <location>
        <begin position="403"/>
        <end position="425"/>
    </location>
</feature>
<accession>A0A679IUT6</accession>
<dbReference type="AlphaFoldDB" id="A0A679IUT6"/>
<evidence type="ECO:0000256" key="1">
    <source>
        <dbReference type="SAM" id="Phobius"/>
    </source>
</evidence>
<dbReference type="NCBIfam" id="NF008712">
    <property type="entry name" value="PRK11715.1-1"/>
    <property type="match status" value="1"/>
</dbReference>
<feature type="transmembrane region" description="Helical" evidence="1">
    <location>
        <begin position="455"/>
        <end position="474"/>
    </location>
</feature>
<keyword evidence="1" id="KW-1133">Transmembrane helix</keyword>
<dbReference type="GO" id="GO:0005886">
    <property type="term" value="C:plasma membrane"/>
    <property type="evidence" value="ECO:0007669"/>
    <property type="project" value="TreeGrafter"/>
</dbReference>
<sequence length="506" mass="54539">MLQLLKALQSSMLVKVAGLFVLLLLLCIPLAEIDSINRARGESQREAARELAATYAGRQTMVGPLLLVPYVERWMEPQRNAQGKVIGQEARSKEMAHVVFPDKLHIEGTMAPQERYRGIFRIPFYTLNATLGGGFSAFDPKAVSHSETDSKIEFKTPFVAFNVSDLRGLDGSPAMVMGGEALRFRQRVPGLADDVWFADGIHAPLTGAALAAWQAGTPIPFEMKLGLVGQDTLAIAPIAEETTAHLSSPWAHPSFGGRFLAAERSVTPQGFDAHWRVSSLVTAAREQVRAGLQGRAAPTDANDADVATSPSRYAESASAAPRRSLGALQTFDVSLAQPINVYSMSTRAGKYGALFIGLVLMAAFMFELFRKLRLHPIQYGLVGLSIALFFLLLLALSEKFAFWMAYAGAASASVLLLAVYFSAVLEGWRRGLSFGAFVALLYAALYGLLASESNALLLGALLIFGMLAALMLVTRKVDWYALSRRNEAASADSAAPALPANEAQPA</sequence>
<dbReference type="RefSeq" id="WP_339088291.1">
    <property type="nucleotide sequence ID" value="NZ_LR743507.1"/>
</dbReference>
<proteinExistence type="predicted"/>
<dbReference type="EMBL" id="LR743507">
    <property type="protein sequence ID" value="CAA2100045.1"/>
    <property type="molecule type" value="Genomic_DNA"/>
</dbReference>